<protein>
    <submittedName>
        <fullName evidence="2">DUF262 domain-containing protein</fullName>
    </submittedName>
</protein>
<comment type="caution">
    <text evidence="2">The sequence shown here is derived from an EMBL/GenBank/DDBJ whole genome shotgun (WGS) entry which is preliminary data.</text>
</comment>
<organism evidence="2 3">
    <name type="scientific">Listeria booriae</name>
    <dbReference type="NCBI Taxonomy" id="1552123"/>
    <lineage>
        <taxon>Bacteria</taxon>
        <taxon>Bacillati</taxon>
        <taxon>Bacillota</taxon>
        <taxon>Bacilli</taxon>
        <taxon>Bacillales</taxon>
        <taxon>Listeriaceae</taxon>
        <taxon>Listeria</taxon>
    </lineage>
</organism>
<reference evidence="2 3" key="1">
    <citation type="submission" date="2020-03" db="EMBL/GenBank/DDBJ databases">
        <title>Soil Listeria distribution.</title>
        <authorList>
            <person name="Liao J."/>
            <person name="Wiedmann M."/>
        </authorList>
    </citation>
    <scope>NUCLEOTIDE SEQUENCE [LARGE SCALE GENOMIC DNA]</scope>
    <source>
        <strain evidence="2 3">FSL L7-0051</strain>
    </source>
</reference>
<evidence type="ECO:0000313" key="3">
    <source>
        <dbReference type="Proteomes" id="UP000543005"/>
    </source>
</evidence>
<proteinExistence type="predicted"/>
<evidence type="ECO:0000313" key="2">
    <source>
        <dbReference type="EMBL" id="MBC2293592.1"/>
    </source>
</evidence>
<dbReference type="EMBL" id="JAARZT010000018">
    <property type="protein sequence ID" value="MBC2293592.1"/>
    <property type="molecule type" value="Genomic_DNA"/>
</dbReference>
<dbReference type="InterPro" id="IPR004919">
    <property type="entry name" value="GmrSD_N"/>
</dbReference>
<accession>A0A842GAP4</accession>
<dbReference type="Proteomes" id="UP000543005">
    <property type="component" value="Unassembled WGS sequence"/>
</dbReference>
<evidence type="ECO:0000259" key="1">
    <source>
        <dbReference type="Pfam" id="PF03235"/>
    </source>
</evidence>
<dbReference type="Pfam" id="PF03235">
    <property type="entry name" value="GmrSD_N"/>
    <property type="match status" value="1"/>
</dbReference>
<sequence>MDPSKESQSKSIVQLCQELEDSILIMPIFQRGLAWNLTKKIALFNFQLNGAAPVSPISINKIGSDSNDMPHVMLLSRKDIASSEVGVGKLSVIDGQQRISTNYQAYINADCLKDVMLNISRGIFIEGDSNNIKRYEIPVGVLYNKSPDVFDEYIKKNSYLSDFKSFSLLQQIRSKFMNYYYTVNFAHNLSGSDQIEWFNVLNLAGSSVSSLEMKLTILQIKGLDFYKEYAKPFIGIFEQNGYDVLFTHKKTEVSIPLSTLNPAYEVILGKEHSSNYSPMASDAKPSAVLSMGNEDLRKAFQLALKSIEKTFDFIQENDLQEPTRIDEITYLAGYFIYNNSVSSEKKDKLVKWYSEIDFAKQDNTKRRMMFTELIKL</sequence>
<name>A0A842GAP4_9LIST</name>
<gene>
    <name evidence="2" type="ORF">HCC36_10150</name>
</gene>
<dbReference type="AlphaFoldDB" id="A0A842GAP4"/>
<feature type="domain" description="GmrSD restriction endonucleases N-terminal" evidence="1">
    <location>
        <begin position="20"/>
        <end position="212"/>
    </location>
</feature>